<evidence type="ECO:0000313" key="3">
    <source>
        <dbReference type="Proteomes" id="UP001152622"/>
    </source>
</evidence>
<dbReference type="AlphaFoldDB" id="A0A9Q1E701"/>
<gene>
    <name evidence="2" type="ORF">SKAU_G00413790</name>
</gene>
<evidence type="ECO:0000256" key="1">
    <source>
        <dbReference type="SAM" id="MobiDB-lite"/>
    </source>
</evidence>
<keyword evidence="3" id="KW-1185">Reference proteome</keyword>
<dbReference type="EMBL" id="JAINUF010000023">
    <property type="protein sequence ID" value="KAJ8333371.1"/>
    <property type="molecule type" value="Genomic_DNA"/>
</dbReference>
<dbReference type="Proteomes" id="UP001152622">
    <property type="component" value="Chromosome 23"/>
</dbReference>
<protein>
    <submittedName>
        <fullName evidence="2">Uncharacterized protein</fullName>
    </submittedName>
</protein>
<feature type="compositionally biased region" description="Polar residues" evidence="1">
    <location>
        <begin position="16"/>
        <end position="28"/>
    </location>
</feature>
<evidence type="ECO:0000313" key="2">
    <source>
        <dbReference type="EMBL" id="KAJ8333371.1"/>
    </source>
</evidence>
<organism evidence="2 3">
    <name type="scientific">Synaphobranchus kaupii</name>
    <name type="common">Kaup's arrowtooth eel</name>
    <dbReference type="NCBI Taxonomy" id="118154"/>
    <lineage>
        <taxon>Eukaryota</taxon>
        <taxon>Metazoa</taxon>
        <taxon>Chordata</taxon>
        <taxon>Craniata</taxon>
        <taxon>Vertebrata</taxon>
        <taxon>Euteleostomi</taxon>
        <taxon>Actinopterygii</taxon>
        <taxon>Neopterygii</taxon>
        <taxon>Teleostei</taxon>
        <taxon>Anguilliformes</taxon>
        <taxon>Synaphobranchidae</taxon>
        <taxon>Synaphobranchus</taxon>
    </lineage>
</organism>
<comment type="caution">
    <text evidence="2">The sequence shown here is derived from an EMBL/GenBank/DDBJ whole genome shotgun (WGS) entry which is preliminary data.</text>
</comment>
<accession>A0A9Q1E701</accession>
<reference evidence="2" key="1">
    <citation type="journal article" date="2023" name="Science">
        <title>Genome structures resolve the early diversification of teleost fishes.</title>
        <authorList>
            <person name="Parey E."/>
            <person name="Louis A."/>
            <person name="Montfort J."/>
            <person name="Bouchez O."/>
            <person name="Roques C."/>
            <person name="Iampietro C."/>
            <person name="Lluch J."/>
            <person name="Castinel A."/>
            <person name="Donnadieu C."/>
            <person name="Desvignes T."/>
            <person name="Floi Bucao C."/>
            <person name="Jouanno E."/>
            <person name="Wen M."/>
            <person name="Mejri S."/>
            <person name="Dirks R."/>
            <person name="Jansen H."/>
            <person name="Henkel C."/>
            <person name="Chen W.J."/>
            <person name="Zahm M."/>
            <person name="Cabau C."/>
            <person name="Klopp C."/>
            <person name="Thompson A.W."/>
            <person name="Robinson-Rechavi M."/>
            <person name="Braasch I."/>
            <person name="Lecointre G."/>
            <person name="Bobe J."/>
            <person name="Postlethwait J.H."/>
            <person name="Berthelot C."/>
            <person name="Roest Crollius H."/>
            <person name="Guiguen Y."/>
        </authorList>
    </citation>
    <scope>NUCLEOTIDE SEQUENCE</scope>
    <source>
        <strain evidence="2">WJC10195</strain>
    </source>
</reference>
<proteinExistence type="predicted"/>
<name>A0A9Q1E701_SYNKA</name>
<sequence>MLLLHEGPMQHRAHHTSVSFSVKNNENHLVTRPWESHSPGLHLQNSTNCLRKGPGAHQRDRPLRQEAQAASQTLLQFPTRLLSTVWGIENE</sequence>
<feature type="region of interest" description="Disordered" evidence="1">
    <location>
        <begin position="1"/>
        <end position="61"/>
    </location>
</feature>